<evidence type="ECO:0000313" key="2">
    <source>
        <dbReference type="EMBL" id="HGW94120.1"/>
    </source>
</evidence>
<organism evidence="2">
    <name type="scientific">Oscillatoriales cyanobacterium SpSt-402</name>
    <dbReference type="NCBI Taxonomy" id="2282168"/>
    <lineage>
        <taxon>Bacteria</taxon>
        <taxon>Bacillati</taxon>
        <taxon>Cyanobacteriota</taxon>
        <taxon>Cyanophyceae</taxon>
        <taxon>Oscillatoriophycideae</taxon>
        <taxon>Oscillatoriales</taxon>
    </lineage>
</organism>
<dbReference type="EMBL" id="DSRD01000485">
    <property type="protein sequence ID" value="HGW94120.1"/>
    <property type="molecule type" value="Genomic_DNA"/>
</dbReference>
<gene>
    <name evidence="2" type="ORF">ENR47_07545</name>
</gene>
<sequence length="147" mass="16135">MKLNYLAKPLATVGRWIATALVCVVAIAFVWQGSFISTTVAWAGSTGDMIASADMGDQVKDKVSKDAGRAKGFIRDTANQVERTANKNANRVENAADRGSFVERKAQRDRDLIERRAEEDAARTQEAVDDTKNVVKRAVDSIKDTFN</sequence>
<accession>A0A832H807</accession>
<keyword evidence="1" id="KW-0472">Membrane</keyword>
<evidence type="ECO:0000256" key="1">
    <source>
        <dbReference type="SAM" id="Phobius"/>
    </source>
</evidence>
<proteinExistence type="predicted"/>
<keyword evidence="1" id="KW-0812">Transmembrane</keyword>
<reference evidence="2" key="1">
    <citation type="journal article" date="2020" name="mSystems">
        <title>Genome- and Community-Level Interaction Insights into Carbon Utilization and Element Cycling Functions of Hydrothermarchaeota in Hydrothermal Sediment.</title>
        <authorList>
            <person name="Zhou Z."/>
            <person name="Liu Y."/>
            <person name="Xu W."/>
            <person name="Pan J."/>
            <person name="Luo Z.H."/>
            <person name="Li M."/>
        </authorList>
    </citation>
    <scope>NUCLEOTIDE SEQUENCE [LARGE SCALE GENOMIC DNA]</scope>
    <source>
        <strain evidence="2">SpSt-402</strain>
    </source>
</reference>
<feature type="transmembrane region" description="Helical" evidence="1">
    <location>
        <begin position="12"/>
        <end position="31"/>
    </location>
</feature>
<name>A0A832H807_9CYAN</name>
<comment type="caution">
    <text evidence="2">The sequence shown here is derived from an EMBL/GenBank/DDBJ whole genome shotgun (WGS) entry which is preliminary data.</text>
</comment>
<dbReference type="AlphaFoldDB" id="A0A832H807"/>
<keyword evidence="1" id="KW-1133">Transmembrane helix</keyword>
<protein>
    <submittedName>
        <fullName evidence="2">Uncharacterized protein</fullName>
    </submittedName>
</protein>